<organism evidence="12 13">
    <name type="scientific">Myxococcus fulvus</name>
    <dbReference type="NCBI Taxonomy" id="33"/>
    <lineage>
        <taxon>Bacteria</taxon>
        <taxon>Pseudomonadati</taxon>
        <taxon>Myxococcota</taxon>
        <taxon>Myxococcia</taxon>
        <taxon>Myxococcales</taxon>
        <taxon>Cystobacterineae</taxon>
        <taxon>Myxococcaceae</taxon>
        <taxon>Myxococcus</taxon>
    </lineage>
</organism>
<keyword evidence="8 10" id="KW-0686">Riboflavin biosynthesis</keyword>
<evidence type="ECO:0000256" key="3">
    <source>
        <dbReference type="ARBA" id="ARBA00004904"/>
    </source>
</evidence>
<dbReference type="SUPFAM" id="SSF142695">
    <property type="entry name" value="RibA-like"/>
    <property type="match status" value="1"/>
</dbReference>
<evidence type="ECO:0000256" key="8">
    <source>
        <dbReference type="ARBA" id="ARBA00022619"/>
    </source>
</evidence>
<keyword evidence="10" id="KW-0456">Lyase</keyword>
<feature type="binding site" evidence="10">
    <location>
        <position position="50"/>
    </location>
    <ligand>
        <name>D-ribulose 5-phosphate</name>
        <dbReference type="ChEBI" id="CHEBI:58121"/>
    </ligand>
</feature>
<dbReference type="SUPFAM" id="SSF55821">
    <property type="entry name" value="YrdC/RibB"/>
    <property type="match status" value="1"/>
</dbReference>
<evidence type="ECO:0000256" key="10">
    <source>
        <dbReference type="HAMAP-Rule" id="MF_00180"/>
    </source>
</evidence>
<comment type="catalytic activity">
    <reaction evidence="1 10">
        <text>D-ribulose 5-phosphate = (2S)-2-hydroxy-3-oxobutyl phosphate + formate + H(+)</text>
        <dbReference type="Rhea" id="RHEA:18457"/>
        <dbReference type="ChEBI" id="CHEBI:15378"/>
        <dbReference type="ChEBI" id="CHEBI:15740"/>
        <dbReference type="ChEBI" id="CHEBI:58121"/>
        <dbReference type="ChEBI" id="CHEBI:58830"/>
        <dbReference type="EC" id="4.1.99.12"/>
    </reaction>
</comment>
<dbReference type="EC" id="4.1.99.12" evidence="6 10"/>
<comment type="function">
    <text evidence="2 10">Catalyzes the conversion of D-ribulose 5-phosphate to formate and 3,4-dihydroxy-2-butanone 4-phosphate.</text>
</comment>
<dbReference type="PIRSF" id="PIRSF001259">
    <property type="entry name" value="RibA"/>
    <property type="match status" value="1"/>
</dbReference>
<comment type="similarity">
    <text evidence="5">In the C-terminal section; belongs to the GTP cyclohydrolase II family.</text>
</comment>
<feature type="binding site" evidence="10">
    <location>
        <position position="161"/>
    </location>
    <ligand>
        <name>Mg(2+)</name>
        <dbReference type="ChEBI" id="CHEBI:18420"/>
        <label>2</label>
    </ligand>
</feature>
<dbReference type="InterPro" id="IPR000422">
    <property type="entry name" value="DHBP_synthase_RibB"/>
</dbReference>
<evidence type="ECO:0000256" key="9">
    <source>
        <dbReference type="ARBA" id="ARBA00022723"/>
    </source>
</evidence>
<evidence type="ECO:0000256" key="4">
    <source>
        <dbReference type="ARBA" id="ARBA00005520"/>
    </source>
</evidence>
<comment type="pathway">
    <text evidence="3 10">Cofactor biosynthesis; riboflavin biosynthesis; 2-hydroxy-3-oxobutyl phosphate from D-ribulose 5-phosphate: step 1/1.</text>
</comment>
<evidence type="ECO:0000256" key="7">
    <source>
        <dbReference type="ARBA" id="ARBA00018836"/>
    </source>
</evidence>
<feature type="domain" description="GTP cyclohydrolase II" evidence="11">
    <location>
        <begin position="230"/>
        <end position="383"/>
    </location>
</feature>
<accession>A0ABY1C7X8</accession>
<comment type="cofactor">
    <cofactor evidence="10">
        <name>Mg(2+)</name>
        <dbReference type="ChEBI" id="CHEBI:18420"/>
    </cofactor>
    <cofactor evidence="10">
        <name>Mn(2+)</name>
        <dbReference type="ChEBI" id="CHEBI:29035"/>
    </cofactor>
    <text evidence="10">Binds 2 divalent metal cations per subunit. Magnesium or manganese.</text>
</comment>
<keyword evidence="9 10" id="KW-0479">Metal-binding</keyword>
<protein>
    <recommendedName>
        <fullName evidence="7 10">3,4-dihydroxy-2-butanone 4-phosphate synthase</fullName>
        <shortName evidence="10">DHBP synthase</shortName>
        <ecNumber evidence="6 10">4.1.99.12</ecNumber>
    </recommendedName>
</protein>
<proteinExistence type="inferred from homology"/>
<keyword evidence="10" id="KW-0464">Manganese</keyword>
<feature type="binding site" evidence="10">
    <location>
        <position position="46"/>
    </location>
    <ligand>
        <name>Mg(2+)</name>
        <dbReference type="ChEBI" id="CHEBI:18420"/>
        <label>1</label>
    </ligand>
</feature>
<dbReference type="PANTHER" id="PTHR21327:SF18">
    <property type="entry name" value="3,4-DIHYDROXY-2-BUTANONE 4-PHOSPHATE SYNTHASE"/>
    <property type="match status" value="1"/>
</dbReference>
<evidence type="ECO:0000313" key="13">
    <source>
        <dbReference type="Proteomes" id="UP000183760"/>
    </source>
</evidence>
<feature type="binding site" evidence="10">
    <location>
        <begin position="158"/>
        <end position="162"/>
    </location>
    <ligand>
        <name>D-ribulose 5-phosphate</name>
        <dbReference type="ChEBI" id="CHEBI:58121"/>
    </ligand>
</feature>
<comment type="similarity">
    <text evidence="10">Belongs to the DHBP synthase family.</text>
</comment>
<keyword evidence="10" id="KW-0460">Magnesium</keyword>
<feature type="binding site" evidence="10">
    <location>
        <position position="46"/>
    </location>
    <ligand>
        <name>Mg(2+)</name>
        <dbReference type="ChEBI" id="CHEBI:18420"/>
        <label>2</label>
    </ligand>
</feature>
<comment type="subunit">
    <text evidence="10">Homodimer.</text>
</comment>
<evidence type="ECO:0000256" key="6">
    <source>
        <dbReference type="ARBA" id="ARBA00012153"/>
    </source>
</evidence>
<dbReference type="EMBL" id="FOIB01000003">
    <property type="protein sequence ID" value="SET77482.1"/>
    <property type="molecule type" value="Genomic_DNA"/>
</dbReference>
<comment type="caution">
    <text evidence="12">The sequence shown here is derived from an EMBL/GenBank/DDBJ whole genome shotgun (WGS) entry which is preliminary data.</text>
</comment>
<dbReference type="Gene3D" id="3.90.870.10">
    <property type="entry name" value="DHBP synthase"/>
    <property type="match status" value="1"/>
</dbReference>
<feature type="site" description="Essential for catalytic activity" evidence="10">
    <location>
        <position position="144"/>
    </location>
</feature>
<name>A0ABY1C7X8_MYXFU</name>
<reference evidence="12 13" key="1">
    <citation type="submission" date="2016-10" db="EMBL/GenBank/DDBJ databases">
        <authorList>
            <person name="Varghese N."/>
            <person name="Submissions S."/>
        </authorList>
    </citation>
    <scope>NUCLEOTIDE SEQUENCE [LARGE SCALE GENOMIC DNA]</scope>
    <source>
        <strain evidence="12 13">DSM 16525</strain>
    </source>
</reference>
<dbReference type="InterPro" id="IPR032677">
    <property type="entry name" value="GTP_cyclohydro_II"/>
</dbReference>
<dbReference type="PANTHER" id="PTHR21327">
    <property type="entry name" value="GTP CYCLOHYDROLASE II-RELATED"/>
    <property type="match status" value="1"/>
</dbReference>
<sequence length="387" mass="42759">MRLHMQTRERTEATMSHDAKLSSIEDAIQDIRDGKFVIVADDEDRENEGDLIMAAEKVTPEHLAFMVRHTSGIVCMPMLADRLDALRLPQMVSDNTESHRTAFTVSVDYRHGTTTGVSAADRAKTILALADPESQANDFLRPGHIFPLRYREGGVLRRAGHTEATVDLSRLAGLGPSGILCELVKDDGTMMRMPDLQAFALEHKLRVITIADLIEYRRRKDRLVRREPGQHTVTTRYGDFTALTYTWLPDGAKSLVLVKGDPAARPSALVRLHAACTMGDVFGSPTCNCNALLDQSLARIAREGSGVLVYLPGMHGDDFGIHHKRNPDGSADLRRGPHETRDLGMGCQILNDLNVRTLQVMTNSDITYRGLAGFGLTIDKRVPLLAD</sequence>
<dbReference type="Gene3D" id="3.40.50.10990">
    <property type="entry name" value="GTP cyclohydrolase II"/>
    <property type="match status" value="1"/>
</dbReference>
<dbReference type="HAMAP" id="MF_00180">
    <property type="entry name" value="RibB"/>
    <property type="match status" value="1"/>
</dbReference>
<feature type="binding site" evidence="10">
    <location>
        <begin position="45"/>
        <end position="46"/>
    </location>
    <ligand>
        <name>D-ribulose 5-phosphate</name>
        <dbReference type="ChEBI" id="CHEBI:58121"/>
    </ligand>
</feature>
<dbReference type="Pfam" id="PF00926">
    <property type="entry name" value="DHBP_synthase"/>
    <property type="match status" value="1"/>
</dbReference>
<comment type="similarity">
    <text evidence="4">In the N-terminal section; belongs to the DHBP synthase family.</text>
</comment>
<evidence type="ECO:0000256" key="5">
    <source>
        <dbReference type="ARBA" id="ARBA00008976"/>
    </source>
</evidence>
<dbReference type="Proteomes" id="UP000183760">
    <property type="component" value="Unassembled WGS sequence"/>
</dbReference>
<feature type="site" description="Essential for catalytic activity" evidence="10">
    <location>
        <position position="182"/>
    </location>
</feature>
<evidence type="ECO:0000256" key="2">
    <source>
        <dbReference type="ARBA" id="ARBA00002284"/>
    </source>
</evidence>
<dbReference type="NCBIfam" id="TIGR00506">
    <property type="entry name" value="ribB"/>
    <property type="match status" value="1"/>
</dbReference>
<gene>
    <name evidence="10" type="primary">ribB</name>
    <name evidence="12" type="ORF">SAMN05443572_103169</name>
</gene>
<dbReference type="InterPro" id="IPR017945">
    <property type="entry name" value="DHBP_synth_RibB-like_a/b_dom"/>
</dbReference>
<evidence type="ECO:0000259" key="11">
    <source>
        <dbReference type="Pfam" id="PF00925"/>
    </source>
</evidence>
<dbReference type="InterPro" id="IPR036144">
    <property type="entry name" value="RibA-like_sf"/>
</dbReference>
<keyword evidence="13" id="KW-1185">Reference proteome</keyword>
<dbReference type="Pfam" id="PF00925">
    <property type="entry name" value="GTP_cyclohydro2"/>
    <property type="match status" value="1"/>
</dbReference>
<evidence type="ECO:0000256" key="1">
    <source>
        <dbReference type="ARBA" id="ARBA00000141"/>
    </source>
</evidence>
<evidence type="ECO:0000313" key="12">
    <source>
        <dbReference type="EMBL" id="SET77482.1"/>
    </source>
</evidence>